<comment type="similarity">
    <text evidence="6">Belongs to the ABC-4 integral membrane protein family.</text>
</comment>
<feature type="transmembrane region" description="Helical" evidence="7">
    <location>
        <begin position="283"/>
        <end position="309"/>
    </location>
</feature>
<protein>
    <recommendedName>
        <fullName evidence="8">ABC3 transporter permease C-terminal domain-containing protein</fullName>
    </recommendedName>
</protein>
<sequence length="800" mass="82308">MWRAMVRDLRAHRGRLAMTLASIVLGVAFVVSSWVLADSTAASVRATDLRSDVDVVVSGHDLTDADLADLAALPGVSAARGVLAGRAALVGADGKLVAGPHDTAGTGWDRTDRFVLTAGREPRGPGEVAAADGTELSTGDTARVFLADGRQVRATVVGTFGYRTVGSEPAPRLAYDQDSARSMFGSYHWIELTGEHIAVPPAPGRQVDTARALGEQATADAEAAAGSTRETLLAFAAVALLVGGFVIANTFAMLVTQRVRQYALLRAVGATRRQVRRAVLGEAAALGAAGATGGVLLGLALAFTALVLAQDDTEFVVSPLGILVGYAVGVGVTVVAAHACARRAATVAPVAALRTDALTPPHRTRRVRVAAGLLLVAAGVATVAATSGVDDLGTTERIVGLVGGIVAWLGVLVLAPELSAALRPVAALLTRLGGPATRLGARNALRDPRRTAATSSALLVGLALVCAFATLGETMVSMFGDTVRATVPATTTVLRPAAGDEPLGTDVLDRVRDTPGVTGAAAQRYGSATVATGGRTTVSAIEPDAFGTLLTPPLVAGTADLRTGFVVGTNEAAMLGVGLGDQVTLDFDGERVTRPVVGLHTTTEAQPLFYLDVAAAPAWLRDRTTTVYATGTDPAAVRTALDRAFAGRPDVRVTDREGVIDEDMGEFAAVLAVMYAMFGAAVVIAIFGVVNTLALSVLERRREIGVLRAVGARRRLVRRAVRVESLVICGYGGITGIVVGVGFGAVMQHVMLGRELFAISVPYLVIGVSLAGMVAVGVLAALWPARRAARTDVLVAIATR</sequence>
<dbReference type="PANTHER" id="PTHR30572:SF4">
    <property type="entry name" value="ABC TRANSPORTER PERMEASE YTRF"/>
    <property type="match status" value="1"/>
</dbReference>
<comment type="subcellular location">
    <subcellularLocation>
        <location evidence="1">Cell membrane</location>
        <topology evidence="1">Multi-pass membrane protein</topology>
    </subcellularLocation>
</comment>
<feature type="transmembrane region" description="Helical" evidence="7">
    <location>
        <begin position="723"/>
        <end position="747"/>
    </location>
</feature>
<keyword evidence="2" id="KW-1003">Cell membrane</keyword>
<evidence type="ECO:0000313" key="9">
    <source>
        <dbReference type="EMBL" id="OLF13832.1"/>
    </source>
</evidence>
<feature type="domain" description="ABC3 transporter permease C-terminal" evidence="8">
    <location>
        <begin position="677"/>
        <end position="792"/>
    </location>
</feature>
<dbReference type="InterPro" id="IPR003838">
    <property type="entry name" value="ABC3_permease_C"/>
</dbReference>
<reference evidence="9 10" key="1">
    <citation type="submission" date="2016-12" db="EMBL/GenBank/DDBJ databases">
        <title>The draft genome sequence of Actinophytocola xinjiangensis.</title>
        <authorList>
            <person name="Wang W."/>
            <person name="Yuan L."/>
        </authorList>
    </citation>
    <scope>NUCLEOTIDE SEQUENCE [LARGE SCALE GENOMIC DNA]</scope>
    <source>
        <strain evidence="9 10">CGMCC 4.4663</strain>
    </source>
</reference>
<evidence type="ECO:0000256" key="6">
    <source>
        <dbReference type="ARBA" id="ARBA00038076"/>
    </source>
</evidence>
<keyword evidence="4 7" id="KW-1133">Transmembrane helix</keyword>
<keyword evidence="10" id="KW-1185">Reference proteome</keyword>
<evidence type="ECO:0000256" key="5">
    <source>
        <dbReference type="ARBA" id="ARBA00023136"/>
    </source>
</evidence>
<evidence type="ECO:0000256" key="1">
    <source>
        <dbReference type="ARBA" id="ARBA00004651"/>
    </source>
</evidence>
<feature type="transmembrane region" description="Helical" evidence="7">
    <location>
        <begin position="759"/>
        <end position="783"/>
    </location>
</feature>
<dbReference type="InterPro" id="IPR050250">
    <property type="entry name" value="Macrolide_Exporter_MacB"/>
</dbReference>
<dbReference type="Proteomes" id="UP000185696">
    <property type="component" value="Unassembled WGS sequence"/>
</dbReference>
<keyword evidence="5 7" id="KW-0472">Membrane</keyword>
<evidence type="ECO:0000256" key="7">
    <source>
        <dbReference type="SAM" id="Phobius"/>
    </source>
</evidence>
<dbReference type="GO" id="GO:0022857">
    <property type="term" value="F:transmembrane transporter activity"/>
    <property type="evidence" value="ECO:0007669"/>
    <property type="project" value="TreeGrafter"/>
</dbReference>
<gene>
    <name evidence="9" type="ORF">BLA60_01155</name>
</gene>
<evidence type="ECO:0000259" key="8">
    <source>
        <dbReference type="Pfam" id="PF02687"/>
    </source>
</evidence>
<feature type="domain" description="ABC3 transporter permease C-terminal" evidence="8">
    <location>
        <begin position="234"/>
        <end position="347"/>
    </location>
</feature>
<feature type="transmembrane region" description="Helical" evidence="7">
    <location>
        <begin position="398"/>
        <end position="415"/>
    </location>
</feature>
<organism evidence="9 10">
    <name type="scientific">Actinophytocola xinjiangensis</name>
    <dbReference type="NCBI Taxonomy" id="485602"/>
    <lineage>
        <taxon>Bacteria</taxon>
        <taxon>Bacillati</taxon>
        <taxon>Actinomycetota</taxon>
        <taxon>Actinomycetes</taxon>
        <taxon>Pseudonocardiales</taxon>
        <taxon>Pseudonocardiaceae</taxon>
    </lineage>
</organism>
<dbReference type="GO" id="GO:0005886">
    <property type="term" value="C:plasma membrane"/>
    <property type="evidence" value="ECO:0007669"/>
    <property type="project" value="UniProtKB-SubCell"/>
</dbReference>
<dbReference type="Pfam" id="PF02687">
    <property type="entry name" value="FtsX"/>
    <property type="match status" value="2"/>
</dbReference>
<feature type="transmembrane region" description="Helical" evidence="7">
    <location>
        <begin position="672"/>
        <end position="698"/>
    </location>
</feature>
<name>A0A7Z0WSD1_9PSEU</name>
<feature type="transmembrane region" description="Helical" evidence="7">
    <location>
        <begin position="232"/>
        <end position="256"/>
    </location>
</feature>
<feature type="transmembrane region" description="Helical" evidence="7">
    <location>
        <begin position="367"/>
        <end position="386"/>
    </location>
</feature>
<keyword evidence="3 7" id="KW-0812">Transmembrane</keyword>
<dbReference type="OrthoDB" id="9780560at2"/>
<evidence type="ECO:0000256" key="4">
    <source>
        <dbReference type="ARBA" id="ARBA00022989"/>
    </source>
</evidence>
<dbReference type="AlphaFoldDB" id="A0A7Z0WSD1"/>
<dbReference type="RefSeq" id="WP_075130780.1">
    <property type="nucleotide sequence ID" value="NZ_MSIF01000001.1"/>
</dbReference>
<evidence type="ECO:0000256" key="2">
    <source>
        <dbReference type="ARBA" id="ARBA00022475"/>
    </source>
</evidence>
<comment type="caution">
    <text evidence="9">The sequence shown here is derived from an EMBL/GenBank/DDBJ whole genome shotgun (WGS) entry which is preliminary data.</text>
</comment>
<proteinExistence type="inferred from homology"/>
<feature type="transmembrane region" description="Helical" evidence="7">
    <location>
        <begin position="452"/>
        <end position="471"/>
    </location>
</feature>
<dbReference type="EMBL" id="MSIF01000001">
    <property type="protein sequence ID" value="OLF13832.1"/>
    <property type="molecule type" value="Genomic_DNA"/>
</dbReference>
<dbReference type="PANTHER" id="PTHR30572">
    <property type="entry name" value="MEMBRANE COMPONENT OF TRANSPORTER-RELATED"/>
    <property type="match status" value="1"/>
</dbReference>
<evidence type="ECO:0000256" key="3">
    <source>
        <dbReference type="ARBA" id="ARBA00022692"/>
    </source>
</evidence>
<accession>A0A7Z0WSD1</accession>
<evidence type="ECO:0000313" key="10">
    <source>
        <dbReference type="Proteomes" id="UP000185696"/>
    </source>
</evidence>
<feature type="transmembrane region" description="Helical" evidence="7">
    <location>
        <begin position="315"/>
        <end position="337"/>
    </location>
</feature>